<sequence length="107" mass="12469">MKTYRNGKRRFRSLIVILLMILAFCSGFFGHTLLNARAEEQNAPGLNRYYTSVQLRQGDSLWELAEQYCEGSPYSRSEYVEELKRMNGLKSEQIHSGEYLTVVYFAE</sequence>
<dbReference type="EMBL" id="JBBMFJ010000002">
    <property type="protein sequence ID" value="MEQ2561921.1"/>
    <property type="molecule type" value="Genomic_DNA"/>
</dbReference>
<dbReference type="CDD" id="cd00118">
    <property type="entry name" value="LysM"/>
    <property type="match status" value="1"/>
</dbReference>
<dbReference type="Gene3D" id="3.10.350.10">
    <property type="entry name" value="LysM domain"/>
    <property type="match status" value="1"/>
</dbReference>
<dbReference type="RefSeq" id="WP_349228353.1">
    <property type="nucleotide sequence ID" value="NZ_JBBMFJ010000002.1"/>
</dbReference>
<reference evidence="2 3" key="1">
    <citation type="submission" date="2024-03" db="EMBL/GenBank/DDBJ databases">
        <title>Human intestinal bacterial collection.</title>
        <authorList>
            <person name="Pauvert C."/>
            <person name="Hitch T.C.A."/>
            <person name="Clavel T."/>
        </authorList>
    </citation>
    <scope>NUCLEOTIDE SEQUENCE [LARGE SCALE GENOMIC DNA]</scope>
    <source>
        <strain evidence="2 3">CLA-AP-H27</strain>
    </source>
</reference>
<feature type="domain" description="LysM" evidence="1">
    <location>
        <begin position="51"/>
        <end position="102"/>
    </location>
</feature>
<keyword evidence="3" id="KW-1185">Reference proteome</keyword>
<organism evidence="2 3">
    <name type="scientific">Ventrimonas faecis</name>
    <dbReference type="NCBI Taxonomy" id="3133170"/>
    <lineage>
        <taxon>Bacteria</taxon>
        <taxon>Bacillati</taxon>
        <taxon>Bacillota</taxon>
        <taxon>Clostridia</taxon>
        <taxon>Lachnospirales</taxon>
        <taxon>Lachnospiraceae</taxon>
        <taxon>Ventrimonas</taxon>
    </lineage>
</organism>
<evidence type="ECO:0000313" key="3">
    <source>
        <dbReference type="Proteomes" id="UP001437460"/>
    </source>
</evidence>
<comment type="caution">
    <text evidence="2">The sequence shown here is derived from an EMBL/GenBank/DDBJ whole genome shotgun (WGS) entry which is preliminary data.</text>
</comment>
<gene>
    <name evidence="2" type="ORF">WMO41_01770</name>
</gene>
<dbReference type="Pfam" id="PF01476">
    <property type="entry name" value="LysM"/>
    <property type="match status" value="1"/>
</dbReference>
<accession>A0ABV1HHY2</accession>
<proteinExistence type="predicted"/>
<name>A0ABV1HHY2_9FIRM</name>
<dbReference type="InterPro" id="IPR036779">
    <property type="entry name" value="LysM_dom_sf"/>
</dbReference>
<dbReference type="Proteomes" id="UP001437460">
    <property type="component" value="Unassembled WGS sequence"/>
</dbReference>
<dbReference type="InterPro" id="IPR018392">
    <property type="entry name" value="LysM"/>
</dbReference>
<dbReference type="PROSITE" id="PS51782">
    <property type="entry name" value="LYSM"/>
    <property type="match status" value="1"/>
</dbReference>
<evidence type="ECO:0000313" key="2">
    <source>
        <dbReference type="EMBL" id="MEQ2561921.1"/>
    </source>
</evidence>
<evidence type="ECO:0000259" key="1">
    <source>
        <dbReference type="PROSITE" id="PS51782"/>
    </source>
</evidence>
<protein>
    <submittedName>
        <fullName evidence="2">LysM peptidoglycan-binding domain-containing protein</fullName>
    </submittedName>
</protein>